<keyword evidence="2" id="KW-1185">Reference proteome</keyword>
<dbReference type="Gene3D" id="3.30.1150.10">
    <property type="match status" value="1"/>
</dbReference>
<dbReference type="Proteomes" id="UP000479938">
    <property type="component" value="Unassembled WGS sequence"/>
</dbReference>
<dbReference type="SUPFAM" id="SSF74653">
    <property type="entry name" value="TolA/TonB C-terminal domain"/>
    <property type="match status" value="1"/>
</dbReference>
<accession>A0A6J4GKI0</accession>
<dbReference type="EMBL" id="CADCSU010000087">
    <property type="protein sequence ID" value="CAA9198605.1"/>
    <property type="molecule type" value="Genomic_DNA"/>
</dbReference>
<dbReference type="SUPFAM" id="SSF82185">
    <property type="entry name" value="Histone H3 K4-specific methyltransferase SET7/9 N-terminal domain"/>
    <property type="match status" value="1"/>
</dbReference>
<evidence type="ECO:0000313" key="1">
    <source>
        <dbReference type="EMBL" id="CAA9198605.1"/>
    </source>
</evidence>
<dbReference type="AlphaFoldDB" id="A0A6J4GKI0"/>
<reference evidence="1 2" key="1">
    <citation type="submission" date="2020-02" db="EMBL/GenBank/DDBJ databases">
        <authorList>
            <person name="Criscuolo A."/>
        </authorList>
    </citation>
    <scope>NUCLEOTIDE SEQUENCE [LARGE SCALE GENOMIC DNA]</scope>
    <source>
        <strain evidence="1">CIP105534</strain>
    </source>
</reference>
<name>A0A6J4GKI0_9FLAO</name>
<evidence type="ECO:0000313" key="2">
    <source>
        <dbReference type="Proteomes" id="UP000479938"/>
    </source>
</evidence>
<organism evidence="1 2">
    <name type="scientific">Flavobacterium bizetiae</name>
    <dbReference type="NCBI Taxonomy" id="2704140"/>
    <lineage>
        <taxon>Bacteria</taxon>
        <taxon>Pseudomonadati</taxon>
        <taxon>Bacteroidota</taxon>
        <taxon>Flavobacteriia</taxon>
        <taxon>Flavobacteriales</taxon>
        <taxon>Flavobacteriaceae</taxon>
        <taxon>Flavobacterium</taxon>
    </lineage>
</organism>
<dbReference type="RefSeq" id="WP_173970858.1">
    <property type="nucleotide sequence ID" value="NZ_CADCSU010000087.1"/>
</dbReference>
<gene>
    <name evidence="1" type="ORF">FLA105534_02247</name>
</gene>
<dbReference type="Gene3D" id="2.20.110.10">
    <property type="entry name" value="Histone H3 K4-specific methyltransferase SET7/9 N-terminal domain"/>
    <property type="match status" value="1"/>
</dbReference>
<sequence length="314" mass="36148">MKLILRVFFFCIISTKLYSQTDATLDKVIYLDSNSVETTDENYKYIRVIKEYFSSNKKTYTVKDYYKSQKLQMIGTSSDRDILKEEGPFVYYYENGNKESAVSYSKTKKTGKEFNWYEDGNSKSELEYFRKKDEVLFKVNSFWNPEKEQTVINGNGHLKEVNEEVEQSGKIKNGLPYGIWKGKSIETQCTFTENYENGKLISGVSIDSLNIGHHYKIIFQEAVPKSGMQSFYRSISQNMDLPENNICGSMYIYFIINKEGTLTELRVLKGLSTVLNERAIATIISAGKWNPRLIRGIPAQGSYSIPITIVKNNQ</sequence>
<proteinExistence type="predicted"/>
<protein>
    <submittedName>
        <fullName evidence="1">Uncharacterized protein</fullName>
    </submittedName>
</protein>